<protein>
    <recommendedName>
        <fullName evidence="4">50S ribosomal protein L1</fullName>
    </recommendedName>
</protein>
<gene>
    <name evidence="2" type="ORF">Taro_030593</name>
</gene>
<dbReference type="PANTHER" id="PTHR36427:SF4">
    <property type="entry name" value="RIBOSOMAL PROTEIN L1P_L10E FAMILY"/>
    <property type="match status" value="1"/>
</dbReference>
<dbReference type="Pfam" id="PF00687">
    <property type="entry name" value="Ribosomal_L1"/>
    <property type="match status" value="1"/>
</dbReference>
<accession>A0A843W3T3</accession>
<comment type="caution">
    <text evidence="2">The sequence shown here is derived from an EMBL/GenBank/DDBJ whole genome shotgun (WGS) entry which is preliminary data.</text>
</comment>
<keyword evidence="3" id="KW-1185">Reference proteome</keyword>
<dbReference type="InterPro" id="IPR023674">
    <property type="entry name" value="Ribosomal_uL1-like"/>
</dbReference>
<evidence type="ECO:0000256" key="1">
    <source>
        <dbReference type="SAM" id="MobiDB-lite"/>
    </source>
</evidence>
<evidence type="ECO:0000313" key="2">
    <source>
        <dbReference type="EMBL" id="MQL97899.1"/>
    </source>
</evidence>
<dbReference type="CDD" id="cd00403">
    <property type="entry name" value="Ribosomal_L1"/>
    <property type="match status" value="1"/>
</dbReference>
<dbReference type="AlphaFoldDB" id="A0A843W3T3"/>
<dbReference type="EMBL" id="NMUH01002114">
    <property type="protein sequence ID" value="MQL97899.1"/>
    <property type="molecule type" value="Genomic_DNA"/>
</dbReference>
<feature type="compositionally biased region" description="Basic and acidic residues" evidence="1">
    <location>
        <begin position="118"/>
        <end position="130"/>
    </location>
</feature>
<sequence>MASIGSCTGPSKSATSTSLPSPTNIPCLRVPPLSLGRQIAITGGMAPARILLLSRRRSIERLPFPFRGGVLSSTPSSPSPAISKTLAPGSATGSFGLSQLLRYLSSSSTIKPISYPVKPKDASPAKEDAAQPRPSESLSAPPEGRQEAVVADEADTQRRAEMTFRTWTREDARFVKDGPVISPVFYPPKVAPLPEDKAARPVEGESEVGEGEQVKANDEQLLRERRRIEANARVRRALLMQQEEENVPFPTLIKQEKKKPKVDLDLAEAIREIKANAQRRFGETVEAHAILGVDPRRGDQMVRGAVTLPHGTGKVVRVAVFAEGTAADEARAAGADIVGGDELVEEIMNGTKNNVALIEKNHAPIIFFLFGYFCNNIVYHVITYQIARILGPRGLMPNPKLGSVTSDVAGAVKEAKCGRIDFKIDKTAIVHVGLGKVNDITRWRKKLNFHSIPYATLYIICHN</sequence>
<name>A0A843W3T3_COLES</name>
<dbReference type="PANTHER" id="PTHR36427">
    <property type="entry name" value="54S RIBOSOMAL PROTEIN L1, MITOCHONDRIAL"/>
    <property type="match status" value="1"/>
</dbReference>
<feature type="region of interest" description="Disordered" evidence="1">
    <location>
        <begin position="1"/>
        <end position="21"/>
    </location>
</feature>
<dbReference type="OrthoDB" id="1747252at2759"/>
<reference evidence="2" key="1">
    <citation type="submission" date="2017-07" db="EMBL/GenBank/DDBJ databases">
        <title>Taro Niue Genome Assembly and Annotation.</title>
        <authorList>
            <person name="Atibalentja N."/>
            <person name="Keating K."/>
            <person name="Fields C.J."/>
        </authorList>
    </citation>
    <scope>NUCLEOTIDE SEQUENCE</scope>
    <source>
        <strain evidence="2">Niue_2</strain>
        <tissue evidence="2">Leaf</tissue>
    </source>
</reference>
<dbReference type="Proteomes" id="UP000652761">
    <property type="component" value="Unassembled WGS sequence"/>
</dbReference>
<evidence type="ECO:0000313" key="3">
    <source>
        <dbReference type="Proteomes" id="UP000652761"/>
    </source>
</evidence>
<organism evidence="2 3">
    <name type="scientific">Colocasia esculenta</name>
    <name type="common">Wild taro</name>
    <name type="synonym">Arum esculentum</name>
    <dbReference type="NCBI Taxonomy" id="4460"/>
    <lineage>
        <taxon>Eukaryota</taxon>
        <taxon>Viridiplantae</taxon>
        <taxon>Streptophyta</taxon>
        <taxon>Embryophyta</taxon>
        <taxon>Tracheophyta</taxon>
        <taxon>Spermatophyta</taxon>
        <taxon>Magnoliopsida</taxon>
        <taxon>Liliopsida</taxon>
        <taxon>Araceae</taxon>
        <taxon>Aroideae</taxon>
        <taxon>Colocasieae</taxon>
        <taxon>Colocasia</taxon>
    </lineage>
</organism>
<dbReference type="SUPFAM" id="SSF56808">
    <property type="entry name" value="Ribosomal protein L1"/>
    <property type="match status" value="1"/>
</dbReference>
<dbReference type="InterPro" id="IPR028364">
    <property type="entry name" value="Ribosomal_uL1/biogenesis"/>
</dbReference>
<evidence type="ECO:0008006" key="4">
    <source>
        <dbReference type="Google" id="ProtNLM"/>
    </source>
</evidence>
<proteinExistence type="predicted"/>
<feature type="region of interest" description="Disordered" evidence="1">
    <location>
        <begin position="114"/>
        <end position="157"/>
    </location>
</feature>
<dbReference type="Gene3D" id="3.30.190.20">
    <property type="match status" value="1"/>
</dbReference>